<protein>
    <submittedName>
        <fullName evidence="6">C-type cytochrome</fullName>
    </submittedName>
</protein>
<evidence type="ECO:0000313" key="6">
    <source>
        <dbReference type="EMBL" id="MFC4594381.1"/>
    </source>
</evidence>
<dbReference type="Pfam" id="PF00034">
    <property type="entry name" value="Cytochrom_C"/>
    <property type="match status" value="1"/>
</dbReference>
<keyword evidence="2 4" id="KW-0479">Metal-binding</keyword>
<comment type="caution">
    <text evidence="6">The sequence shown here is derived from an EMBL/GenBank/DDBJ whole genome shotgun (WGS) entry which is preliminary data.</text>
</comment>
<feature type="domain" description="Cytochrome c" evidence="5">
    <location>
        <begin position="47"/>
        <end position="138"/>
    </location>
</feature>
<keyword evidence="7" id="KW-1185">Reference proteome</keyword>
<keyword evidence="1 4" id="KW-0349">Heme</keyword>
<dbReference type="RefSeq" id="WP_380804052.1">
    <property type="nucleotide sequence ID" value="NZ_JBHSFZ010000015.1"/>
</dbReference>
<evidence type="ECO:0000313" key="7">
    <source>
        <dbReference type="Proteomes" id="UP001595957"/>
    </source>
</evidence>
<proteinExistence type="predicted"/>
<evidence type="ECO:0000256" key="2">
    <source>
        <dbReference type="ARBA" id="ARBA00022723"/>
    </source>
</evidence>
<sequence>MRRLPSSLWFVTWLGGFGVLGSLASFVVQQRQETAQQETHAQALTDGVVERGERAIIARQCNACHEIPGIAGARGAAAPSLGGFAARKTVAGVLRNDPVALVRWVRFPQSVVPGSAMPNMGIGDQEARDIAAYLYTLSPRPT</sequence>
<dbReference type="InterPro" id="IPR036909">
    <property type="entry name" value="Cyt_c-like_dom_sf"/>
</dbReference>
<dbReference type="EMBL" id="JBHSFZ010000015">
    <property type="protein sequence ID" value="MFC4594381.1"/>
    <property type="molecule type" value="Genomic_DNA"/>
</dbReference>
<evidence type="ECO:0000259" key="5">
    <source>
        <dbReference type="PROSITE" id="PS51007"/>
    </source>
</evidence>
<evidence type="ECO:0000256" key="4">
    <source>
        <dbReference type="PROSITE-ProRule" id="PRU00433"/>
    </source>
</evidence>
<name>A0ABV9EXR0_9SPHN</name>
<dbReference type="PROSITE" id="PS51007">
    <property type="entry name" value="CYTC"/>
    <property type="match status" value="1"/>
</dbReference>
<dbReference type="Gene3D" id="1.10.760.10">
    <property type="entry name" value="Cytochrome c-like domain"/>
    <property type="match status" value="1"/>
</dbReference>
<reference evidence="7" key="1">
    <citation type="journal article" date="2019" name="Int. J. Syst. Evol. Microbiol.">
        <title>The Global Catalogue of Microorganisms (GCM) 10K type strain sequencing project: providing services to taxonomists for standard genome sequencing and annotation.</title>
        <authorList>
            <consortium name="The Broad Institute Genomics Platform"/>
            <consortium name="The Broad Institute Genome Sequencing Center for Infectious Disease"/>
            <person name="Wu L."/>
            <person name="Ma J."/>
        </authorList>
    </citation>
    <scope>NUCLEOTIDE SEQUENCE [LARGE SCALE GENOMIC DNA]</scope>
    <source>
        <strain evidence="7">NBRC 103632</strain>
    </source>
</reference>
<dbReference type="InterPro" id="IPR009056">
    <property type="entry name" value="Cyt_c-like_dom"/>
</dbReference>
<evidence type="ECO:0000256" key="3">
    <source>
        <dbReference type="ARBA" id="ARBA00023004"/>
    </source>
</evidence>
<accession>A0ABV9EXR0</accession>
<dbReference type="Proteomes" id="UP001595957">
    <property type="component" value="Unassembled WGS sequence"/>
</dbReference>
<evidence type="ECO:0000256" key="1">
    <source>
        <dbReference type="ARBA" id="ARBA00022617"/>
    </source>
</evidence>
<gene>
    <name evidence="6" type="ORF">ACFO3E_09280</name>
</gene>
<keyword evidence="3 4" id="KW-0408">Iron</keyword>
<organism evidence="6 7">
    <name type="scientific">Sphingobium tyrosinilyticum</name>
    <dbReference type="NCBI Taxonomy" id="2715436"/>
    <lineage>
        <taxon>Bacteria</taxon>
        <taxon>Pseudomonadati</taxon>
        <taxon>Pseudomonadota</taxon>
        <taxon>Alphaproteobacteria</taxon>
        <taxon>Sphingomonadales</taxon>
        <taxon>Sphingomonadaceae</taxon>
        <taxon>Sphingobium</taxon>
    </lineage>
</organism>
<dbReference type="SUPFAM" id="SSF46626">
    <property type="entry name" value="Cytochrome c"/>
    <property type="match status" value="1"/>
</dbReference>